<evidence type="ECO:0000313" key="3">
    <source>
        <dbReference type="Proteomes" id="UP000031838"/>
    </source>
</evidence>
<dbReference type="RefSeq" id="WP_052498387.1">
    <property type="nucleotide sequence ID" value="NZ_CP002581.1"/>
</dbReference>
<dbReference type="InterPro" id="IPR027417">
    <property type="entry name" value="P-loop_NTPase"/>
</dbReference>
<dbReference type="HOGENOM" id="CLU_013532_0_0_4"/>
<proteinExistence type="predicted"/>
<feature type="region of interest" description="Disordered" evidence="1">
    <location>
        <begin position="654"/>
        <end position="677"/>
    </location>
</feature>
<dbReference type="Proteomes" id="UP000031838">
    <property type="component" value="Chromosome 2"/>
</dbReference>
<keyword evidence="3" id="KW-1185">Reference proteome</keyword>
<gene>
    <name evidence="2" type="ORF">BGL_2c03060</name>
</gene>
<feature type="compositionally biased region" description="Basic and acidic residues" evidence="1">
    <location>
        <begin position="45"/>
        <end position="61"/>
    </location>
</feature>
<dbReference type="SUPFAM" id="SSF52540">
    <property type="entry name" value="P-loop containing nucleoside triphosphate hydrolases"/>
    <property type="match status" value="1"/>
</dbReference>
<protein>
    <submittedName>
        <fullName evidence="2">Uncharacterized protein</fullName>
    </submittedName>
</protein>
<feature type="region of interest" description="Disordered" evidence="1">
    <location>
        <begin position="45"/>
        <end position="66"/>
    </location>
</feature>
<name>A0A0B6RSW2_BURPL</name>
<dbReference type="EMBL" id="CP002581">
    <property type="protein sequence ID" value="AJK48402.1"/>
    <property type="molecule type" value="Genomic_DNA"/>
</dbReference>
<reference evidence="2 3" key="2">
    <citation type="journal article" date="2016" name="Appl. Microbiol. Biotechnol.">
        <title>Mutations improving production and secretion of extracellular lipase by Burkholderia glumae PG1.</title>
        <authorList>
            <person name="Knapp A."/>
            <person name="Voget S."/>
            <person name="Gao R."/>
            <person name="Zaburannyi N."/>
            <person name="Krysciak D."/>
            <person name="Breuer M."/>
            <person name="Hauer B."/>
            <person name="Streit W.R."/>
            <person name="Muller R."/>
            <person name="Daniel R."/>
            <person name="Jaeger K.E."/>
        </authorList>
    </citation>
    <scope>NUCLEOTIDE SEQUENCE [LARGE SCALE GENOMIC DNA]</scope>
    <source>
        <strain evidence="2 3">PG1</strain>
    </source>
</reference>
<evidence type="ECO:0000256" key="1">
    <source>
        <dbReference type="SAM" id="MobiDB-lite"/>
    </source>
</evidence>
<dbReference type="AlphaFoldDB" id="A0A0B6RSW2"/>
<accession>A0A0B6RSW2</accession>
<evidence type="ECO:0000313" key="2">
    <source>
        <dbReference type="EMBL" id="AJK48402.1"/>
    </source>
</evidence>
<dbReference type="KEGG" id="bgp:BGL_2c03060"/>
<organism evidence="2 3">
    <name type="scientific">Burkholderia plantarii</name>
    <dbReference type="NCBI Taxonomy" id="41899"/>
    <lineage>
        <taxon>Bacteria</taxon>
        <taxon>Pseudomonadati</taxon>
        <taxon>Pseudomonadota</taxon>
        <taxon>Betaproteobacteria</taxon>
        <taxon>Burkholderiales</taxon>
        <taxon>Burkholderiaceae</taxon>
        <taxon>Burkholderia</taxon>
    </lineage>
</organism>
<feature type="compositionally biased region" description="Acidic residues" evidence="1">
    <location>
        <begin position="661"/>
        <end position="670"/>
    </location>
</feature>
<sequence length="861" mass="95099">MTSITIHLDDYDNSTKIEPDNLVHRKIYKALTDDIAASLLSRAGRAETGDSKTSRPDEDHYPPGSGLIHFIDGSRGAGKTTFLRTVYADLPRALSEDPPVGKRVQVRQLAYIDPTRLEGSEIILLNVLRALKLVAEKATPSLDNERRREDFRRHFKQLAGGLSLFRKAHDPLAHHDPELFFDRGLARAADSDSLRNGLHLAIDLACNMLGVDALLLAFDDADTNSRHAYKLLECFRSYLDTPRLVILVTGDMELYSLLTRRAFSLQLPTATDEPGESRQAQRIRMLDHLEDQYLLKLFPLRRRYHLKKLGRLLDEDGKNNTYQFRSTRWNEVPRTPISVMDEIIRRGLRVRSASDVSLFREHLLKQPLRSVLQVMQGCAPFLHETDEQARDDTSWSRDLSDAVRGSLRAMAQGSLYKKGIMVDDLAANYLPTLTKAVFELACEDGDVDTAAYLRPQASDDDLNNCYMSLAAEVAGLCAENPSNALIYMLAGPGSVSLWGKETRRMASRISPELLMKQFRQYMAVGRVEDALNWARRATAVLAAAHPTSPSSSVVDFGVIGLNKRKPSHAKKEDFKVIDDILRLQASSPEGLPTIAYSMLDVSNQSSRGYASIYNILGLIERLLSAESPAIERRLSSTFPPLTISSPDWGESIIASGNAGDTDSDEPDGADDTPLPANSAHGKLVEAMAAWTTSLENIFENYAPSSILLGKIWVRTYFSLEKASDLARSASRDGNKRLDEIMALSAACLINAFLVEEADHSLGKFEGTVDRTNPATSAASTLKHKTAFLQANRTQLPLTVAIASCPLVLGLLGTNERKIMVKALELGPLGNLIHKLPEASIVKNAFIAGQWQKHSGSAKSQA</sequence>
<reference evidence="3" key="1">
    <citation type="submission" date="2011-03" db="EMBL/GenBank/DDBJ databases">
        <authorList>
            <person name="Voget S."/>
            <person name="Streit W.R."/>
            <person name="Jaeger K.E."/>
            <person name="Daniel R."/>
        </authorList>
    </citation>
    <scope>NUCLEOTIDE SEQUENCE [LARGE SCALE GENOMIC DNA]</scope>
    <source>
        <strain evidence="3">PG1</strain>
    </source>
</reference>